<dbReference type="PROSITE" id="PS50157">
    <property type="entry name" value="ZINC_FINGER_C2H2_2"/>
    <property type="match status" value="1"/>
</dbReference>
<dbReference type="GO" id="GO:0043022">
    <property type="term" value="F:ribosome binding"/>
    <property type="evidence" value="ECO:0007669"/>
    <property type="project" value="TreeGrafter"/>
</dbReference>
<keyword evidence="17" id="KW-1185">Reference proteome</keyword>
<comment type="subcellular location">
    <subcellularLocation>
        <location evidence="2">Cytoplasm</location>
    </subcellularLocation>
</comment>
<feature type="compositionally biased region" description="Polar residues" evidence="13">
    <location>
        <begin position="670"/>
        <end position="689"/>
    </location>
</feature>
<evidence type="ECO:0000256" key="13">
    <source>
        <dbReference type="SAM" id="MobiDB-lite"/>
    </source>
</evidence>
<dbReference type="InParanoid" id="A0A316VB33"/>
<evidence type="ECO:0000256" key="9">
    <source>
        <dbReference type="ARBA" id="ARBA00022771"/>
    </source>
</evidence>
<comment type="catalytic activity">
    <reaction evidence="1">
        <text>S-ubiquitinyl-[E2 ubiquitin-conjugating enzyme]-L-cysteine + [acceptor protein]-L-lysine = [E2 ubiquitin-conjugating enzyme]-L-cysteine + N(6)-ubiquitinyl-[acceptor protein]-L-lysine.</text>
        <dbReference type="EC" id="2.3.2.27"/>
    </reaction>
</comment>
<evidence type="ECO:0000313" key="17">
    <source>
        <dbReference type="Proteomes" id="UP000245771"/>
    </source>
</evidence>
<organism evidence="16 17">
    <name type="scientific">Meira miltonrushii</name>
    <dbReference type="NCBI Taxonomy" id="1280837"/>
    <lineage>
        <taxon>Eukaryota</taxon>
        <taxon>Fungi</taxon>
        <taxon>Dikarya</taxon>
        <taxon>Basidiomycota</taxon>
        <taxon>Ustilaginomycotina</taxon>
        <taxon>Exobasidiomycetes</taxon>
        <taxon>Exobasidiales</taxon>
        <taxon>Brachybasidiaceae</taxon>
        <taxon>Meira</taxon>
    </lineage>
</organism>
<evidence type="ECO:0000256" key="8">
    <source>
        <dbReference type="ARBA" id="ARBA00022723"/>
    </source>
</evidence>
<evidence type="ECO:0000256" key="3">
    <source>
        <dbReference type="ARBA" id="ARBA00004906"/>
    </source>
</evidence>
<dbReference type="OrthoDB" id="3838338at2759"/>
<dbReference type="CDD" id="cd16615">
    <property type="entry name" value="RING-HC_ZNF598"/>
    <property type="match status" value="1"/>
</dbReference>
<dbReference type="InterPro" id="IPR013083">
    <property type="entry name" value="Znf_RING/FYVE/PHD"/>
</dbReference>
<dbReference type="GO" id="GO:0061630">
    <property type="term" value="F:ubiquitin protein ligase activity"/>
    <property type="evidence" value="ECO:0007669"/>
    <property type="project" value="UniProtKB-EC"/>
</dbReference>
<feature type="compositionally biased region" description="Low complexity" evidence="13">
    <location>
        <begin position="70"/>
        <end position="82"/>
    </location>
</feature>
<feature type="region of interest" description="Disordered" evidence="13">
    <location>
        <begin position="1"/>
        <end position="83"/>
    </location>
</feature>
<accession>A0A316VB33</accession>
<feature type="domain" description="C2H2-type" evidence="15">
    <location>
        <begin position="249"/>
        <end position="271"/>
    </location>
</feature>
<comment type="pathway">
    <text evidence="3">Protein modification; protein ubiquitination.</text>
</comment>
<name>A0A316VB33_9BASI</name>
<reference evidence="16 17" key="1">
    <citation type="journal article" date="2018" name="Mol. Biol. Evol.">
        <title>Broad Genomic Sampling Reveals a Smut Pathogenic Ancestry of the Fungal Clade Ustilaginomycotina.</title>
        <authorList>
            <person name="Kijpornyongpan T."/>
            <person name="Mondo S.J."/>
            <person name="Barry K."/>
            <person name="Sandor L."/>
            <person name="Lee J."/>
            <person name="Lipzen A."/>
            <person name="Pangilinan J."/>
            <person name="LaButti K."/>
            <person name="Hainaut M."/>
            <person name="Henrissat B."/>
            <person name="Grigoriev I.V."/>
            <person name="Spatafora J.W."/>
            <person name="Aime M.C."/>
        </authorList>
    </citation>
    <scope>NUCLEOTIDE SEQUENCE [LARGE SCALE GENOMIC DNA]</scope>
    <source>
        <strain evidence="16 17">MCA 3882</strain>
    </source>
</reference>
<evidence type="ECO:0000256" key="11">
    <source>
        <dbReference type="ARBA" id="ARBA00035113"/>
    </source>
</evidence>
<dbReference type="InterPro" id="IPR056437">
    <property type="entry name" value="Znf-C2H2_ZNF598/HEL2"/>
</dbReference>
<feature type="region of interest" description="Disordered" evidence="13">
    <location>
        <begin position="762"/>
        <end position="802"/>
    </location>
</feature>
<dbReference type="EMBL" id="KZ819603">
    <property type="protein sequence ID" value="PWN34680.1"/>
    <property type="molecule type" value="Genomic_DNA"/>
</dbReference>
<feature type="region of interest" description="Disordered" evidence="13">
    <location>
        <begin position="400"/>
        <end position="419"/>
    </location>
</feature>
<gene>
    <name evidence="16" type="ORF">FA14DRAFT_160182</name>
</gene>
<evidence type="ECO:0000256" key="1">
    <source>
        <dbReference type="ARBA" id="ARBA00000900"/>
    </source>
</evidence>
<dbReference type="Proteomes" id="UP000245771">
    <property type="component" value="Unassembled WGS sequence"/>
</dbReference>
<evidence type="ECO:0000256" key="5">
    <source>
        <dbReference type="ARBA" id="ARBA00022490"/>
    </source>
</evidence>
<keyword evidence="8" id="KW-0479">Metal-binding</keyword>
<keyword evidence="6" id="KW-0597">Phosphoprotein</keyword>
<dbReference type="PANTHER" id="PTHR22938">
    <property type="entry name" value="ZINC FINGER PROTEIN 598"/>
    <property type="match status" value="1"/>
</dbReference>
<evidence type="ECO:0000259" key="15">
    <source>
        <dbReference type="PROSITE" id="PS50157"/>
    </source>
</evidence>
<keyword evidence="9 12" id="KW-0863">Zinc-finger</keyword>
<dbReference type="Gene3D" id="3.30.40.10">
    <property type="entry name" value="Zinc/RING finger domain, C3HC4 (zinc finger)"/>
    <property type="match status" value="1"/>
</dbReference>
<keyword evidence="5" id="KW-0963">Cytoplasm</keyword>
<feature type="compositionally biased region" description="Low complexity" evidence="13">
    <location>
        <begin position="630"/>
        <end position="651"/>
    </location>
</feature>
<dbReference type="Pfam" id="PF25447">
    <property type="entry name" value="RING_ZNF598"/>
    <property type="match status" value="1"/>
</dbReference>
<dbReference type="Pfam" id="PF23230">
    <property type="entry name" value="zf-C2H2_13"/>
    <property type="match status" value="1"/>
</dbReference>
<feature type="domain" description="RING-type" evidence="14">
    <location>
        <begin position="98"/>
        <end position="138"/>
    </location>
</feature>
<proteinExistence type="inferred from homology"/>
<evidence type="ECO:0000256" key="2">
    <source>
        <dbReference type="ARBA" id="ARBA00004496"/>
    </source>
</evidence>
<dbReference type="SMART" id="SM00355">
    <property type="entry name" value="ZnF_C2H2"/>
    <property type="match status" value="5"/>
</dbReference>
<evidence type="ECO:0000259" key="14">
    <source>
        <dbReference type="PROSITE" id="PS50089"/>
    </source>
</evidence>
<feature type="compositionally biased region" description="Low complexity" evidence="13">
    <location>
        <begin position="33"/>
        <end position="49"/>
    </location>
</feature>
<dbReference type="STRING" id="1280837.A0A316VB33"/>
<dbReference type="InterPro" id="IPR041888">
    <property type="entry name" value="RING-HC_ZNF598/HEL2"/>
</dbReference>
<protein>
    <recommendedName>
        <fullName evidence="4">RING-type E3 ubiquitin transferase</fullName>
        <ecNumber evidence="4">2.3.2.27</ecNumber>
    </recommendedName>
</protein>
<dbReference type="GO" id="GO:0005737">
    <property type="term" value="C:cytoplasm"/>
    <property type="evidence" value="ECO:0007669"/>
    <property type="project" value="UniProtKB-SubCell"/>
</dbReference>
<evidence type="ECO:0000313" key="16">
    <source>
        <dbReference type="EMBL" id="PWN34680.1"/>
    </source>
</evidence>
<dbReference type="GeneID" id="37020338"/>
<evidence type="ECO:0000256" key="10">
    <source>
        <dbReference type="ARBA" id="ARBA00022833"/>
    </source>
</evidence>
<dbReference type="EC" id="2.3.2.27" evidence="4"/>
<evidence type="ECO:0000256" key="12">
    <source>
        <dbReference type="PROSITE-ProRule" id="PRU00042"/>
    </source>
</evidence>
<keyword evidence="10" id="KW-0862">Zinc</keyword>
<feature type="compositionally biased region" description="Gly residues" evidence="13">
    <location>
        <begin position="774"/>
        <end position="783"/>
    </location>
</feature>
<dbReference type="Pfam" id="PF23202">
    <property type="entry name" value="PAH_ZNF598"/>
    <property type="match status" value="1"/>
</dbReference>
<comment type="similarity">
    <text evidence="11">Belongs to the ZNF598/HEL2 family.</text>
</comment>
<keyword evidence="7" id="KW-0808">Transferase</keyword>
<feature type="region of interest" description="Disordered" evidence="13">
    <location>
        <begin position="351"/>
        <end position="391"/>
    </location>
</feature>
<feature type="region of interest" description="Disordered" evidence="13">
    <location>
        <begin position="629"/>
        <end position="690"/>
    </location>
</feature>
<dbReference type="GO" id="GO:0016567">
    <property type="term" value="P:protein ubiquitination"/>
    <property type="evidence" value="ECO:0007669"/>
    <property type="project" value="TreeGrafter"/>
</dbReference>
<dbReference type="GO" id="GO:0072344">
    <property type="term" value="P:rescue of stalled ribosome"/>
    <property type="evidence" value="ECO:0007669"/>
    <property type="project" value="InterPro"/>
</dbReference>
<dbReference type="PANTHER" id="PTHR22938:SF0">
    <property type="entry name" value="E3 UBIQUITIN-PROTEIN LIGASE ZNF598"/>
    <property type="match status" value="1"/>
</dbReference>
<evidence type="ECO:0000256" key="4">
    <source>
        <dbReference type="ARBA" id="ARBA00012483"/>
    </source>
</evidence>
<feature type="compositionally biased region" description="Low complexity" evidence="13">
    <location>
        <begin position="351"/>
        <end position="371"/>
    </location>
</feature>
<evidence type="ECO:0000256" key="6">
    <source>
        <dbReference type="ARBA" id="ARBA00022553"/>
    </source>
</evidence>
<evidence type="ECO:0000256" key="7">
    <source>
        <dbReference type="ARBA" id="ARBA00022679"/>
    </source>
</evidence>
<sequence>MADNTSRGGGRGRGNASNRGGRGRGGRGGSFGGSLSKSQNANSAASSSQDKGKGKGGNRKQKENEQNADQTSQPSSSSVQESGMAMLNSTPALEGETCFICAEPVKLYSVPPCNHNTCHICAIRLKVLYKKQECTFCKAPSDTLIFTSKSDKEYLSFNAEEIPFKDERLNIYFETEQNRDETLVLLHFNCPDISCEYAGASWSDLKTHVRSDHGKLFCDLCVRNKKIFVHEHSLLSSGELTQHIRDEHKHCEFCKRNFYSDDELYVHMRDHHEQCFICKRNEDTRDEYHRDYTALEKHFRQRHFLCDSKQCLEQKFVVFESELDFKAHQVAEHGAELSSREKRDALRVTANFQSSNNSQSRSSASTGQSSRGRGREEAAASEANNANRDPLGVSVLASRTHVPGIGGPANHQSRRAFGSVLTSSSKIQEDEQAAAARAAAEERTRQMQAYFGKVAELVNHSDVKMHSIRTNIKTFQAGEMSAKDLIDSIRSIITDRDNLSTTVRGLVDILEQSDQKQDVLDAWAAVQVEQTHFPSLGGGHPQAGTSQGMNANLSTITRGQVRTIKNNSTAANRGVWANVERAAASGGSVYRNAARSTPVASRSSHFPSLGPSKTPVVGSAVYAARANARGPSATPWSGSSASSGPKPAPVSFASTGAAPSPSRKPYSIDASRNAQQSNQTSIRANSSAFPSLPHNAEAAQLAAQKRQLFANKRSAGNSGAATPGSEPWLRSNVGRIDASGAATPELDTDFLHERLSNAAQIGNGYGSAAANGSGSAGGGSGGGKKGKQQKKVLVSMGGVHRG</sequence>
<dbReference type="InterPro" id="IPR057634">
    <property type="entry name" value="PAH_ZNF598/HEL2"/>
</dbReference>
<dbReference type="RefSeq" id="XP_025354982.1">
    <property type="nucleotide sequence ID" value="XM_025498557.1"/>
</dbReference>
<dbReference type="PROSITE" id="PS50089">
    <property type="entry name" value="ZF_RING_2"/>
    <property type="match status" value="1"/>
</dbReference>
<dbReference type="AlphaFoldDB" id="A0A316VB33"/>
<dbReference type="SUPFAM" id="SSF57850">
    <property type="entry name" value="RING/U-box"/>
    <property type="match status" value="1"/>
</dbReference>
<dbReference type="InterPro" id="IPR044288">
    <property type="entry name" value="ZNF598/HEL2"/>
</dbReference>
<dbReference type="FunCoup" id="A0A316VB33">
    <property type="interactions" value="67"/>
</dbReference>
<dbReference type="InterPro" id="IPR013087">
    <property type="entry name" value="Znf_C2H2_type"/>
</dbReference>
<dbReference type="InterPro" id="IPR001841">
    <property type="entry name" value="Znf_RING"/>
</dbReference>
<dbReference type="GO" id="GO:0008270">
    <property type="term" value="F:zinc ion binding"/>
    <property type="evidence" value="ECO:0007669"/>
    <property type="project" value="UniProtKB-KW"/>
</dbReference>